<dbReference type="Proteomes" id="UP001529256">
    <property type="component" value="Unassembled WGS sequence"/>
</dbReference>
<name>A0ABT7V396_9ACTN</name>
<dbReference type="RefSeq" id="WP_289511168.1">
    <property type="nucleotide sequence ID" value="NZ_JAUDEA010000006.1"/>
</dbReference>
<dbReference type="PANTHER" id="PTHR43358:SF4">
    <property type="entry name" value="ALPHA_BETA HYDROLASE FOLD-1 DOMAIN-CONTAINING PROTEIN"/>
    <property type="match status" value="1"/>
</dbReference>
<evidence type="ECO:0000313" key="3">
    <source>
        <dbReference type="Proteomes" id="UP001529256"/>
    </source>
</evidence>
<reference evidence="3" key="2">
    <citation type="submission" date="2023-06" db="EMBL/GenBank/DDBJ databases">
        <title>Identification and characterization of horizontal gene transfer across gut microbiota members of farm animals based on homology search.</title>
        <authorList>
            <person name="Zeman M."/>
            <person name="Kubasova T."/>
            <person name="Jahodarova E."/>
            <person name="Nykrynova M."/>
            <person name="Rychlik I."/>
        </authorList>
    </citation>
    <scope>NUCLEOTIDE SEQUENCE [LARGE SCALE GENOMIC DNA]</scope>
    <source>
        <strain evidence="3">153_Feed</strain>
    </source>
</reference>
<comment type="caution">
    <text evidence="2">The sequence shown here is derived from an EMBL/GenBank/DDBJ whole genome shotgun (WGS) entry which is preliminary data.</text>
</comment>
<dbReference type="GO" id="GO:0016787">
    <property type="term" value="F:hydrolase activity"/>
    <property type="evidence" value="ECO:0007669"/>
    <property type="project" value="UniProtKB-KW"/>
</dbReference>
<dbReference type="InterPro" id="IPR000073">
    <property type="entry name" value="AB_hydrolase_1"/>
</dbReference>
<dbReference type="EMBL" id="JAUDEA010000006">
    <property type="protein sequence ID" value="MDM8271077.1"/>
    <property type="molecule type" value="Genomic_DNA"/>
</dbReference>
<dbReference type="Pfam" id="PF12697">
    <property type="entry name" value="Abhydrolase_6"/>
    <property type="match status" value="1"/>
</dbReference>
<evidence type="ECO:0000313" key="2">
    <source>
        <dbReference type="EMBL" id="MDM8271077.1"/>
    </source>
</evidence>
<gene>
    <name evidence="2" type="ORF">QUW25_05250</name>
</gene>
<sequence length="341" mass="36577">MGEKNGLRALARACAGLGATALVGRLMPAVLGPQRDLGSEELGPYLGGGGDVRVREMSPGLTEHEGGVLEWDRAEEADRTWRWLHGQSVAIEDVFATSDDGTRLAGHVLACCPGSPRWLVFAHGYHDNWRAGLTYARRFAEAGYNLLFCDLRAHGASGGDWVGCGWLDRRDLVAWSHWVLGRAGEGARIALMGISMGAASCLMASGEQDLPSQVRACVADSGYSDFWRTAENVVSTGSLGTPPVAAHPLLDVARRRLMRAPGGYDLRAARPVEALARTRVPVLLLHGEGDRVVPVEMAHELAGTGTGHELVAFPGAGHCCAVFADPERYWDAVLGFVCRWT</sequence>
<proteinExistence type="predicted"/>
<dbReference type="InterPro" id="IPR052920">
    <property type="entry name" value="DNA-binding_regulatory"/>
</dbReference>
<evidence type="ECO:0000259" key="1">
    <source>
        <dbReference type="Pfam" id="PF12697"/>
    </source>
</evidence>
<protein>
    <submittedName>
        <fullName evidence="2">CocE/NonD family hydrolase</fullName>
    </submittedName>
</protein>
<reference evidence="2 3" key="3">
    <citation type="submission" date="2023-06" db="EMBL/GenBank/DDBJ databases">
        <authorList>
            <person name="Zeman M."/>
            <person name="Kubasova T."/>
            <person name="Jahodarova E."/>
            <person name="Nykrynova M."/>
            <person name="Rychlik I."/>
        </authorList>
    </citation>
    <scope>NUCLEOTIDE SEQUENCE [LARGE SCALE GENOMIC DNA]</scope>
    <source>
        <strain evidence="2 3">153_Feed</strain>
    </source>
</reference>
<keyword evidence="2" id="KW-0378">Hydrolase</keyword>
<dbReference type="InterPro" id="IPR029058">
    <property type="entry name" value="AB_hydrolase_fold"/>
</dbReference>
<reference evidence="2 3" key="1">
    <citation type="submission" date="2023-06" db="EMBL/GenBank/DDBJ databases">
        <title>Identification and characterization of horizontal gene transfer across gut microbiota members of farm animals based on homology search.</title>
        <authorList>
            <person name="Schwarzerova J."/>
            <person name="Nykrynova M."/>
            <person name="Jureckova K."/>
            <person name="Cejkova D."/>
            <person name="Rychlik I."/>
        </authorList>
    </citation>
    <scope>NUCLEOTIDE SEQUENCE [LARGE SCALE GENOMIC DNA]</scope>
    <source>
        <strain evidence="2 3">153_Feed</strain>
    </source>
</reference>
<keyword evidence="3" id="KW-1185">Reference proteome</keyword>
<dbReference type="PANTHER" id="PTHR43358">
    <property type="entry name" value="ALPHA/BETA-HYDROLASE"/>
    <property type="match status" value="1"/>
</dbReference>
<feature type="domain" description="AB hydrolase-1" evidence="1">
    <location>
        <begin position="119"/>
        <end position="331"/>
    </location>
</feature>
<organism evidence="2 3">
    <name type="scientific">Thermophilibacter provencensis</name>
    <dbReference type="NCBI Taxonomy" id="1852386"/>
    <lineage>
        <taxon>Bacteria</taxon>
        <taxon>Bacillati</taxon>
        <taxon>Actinomycetota</taxon>
        <taxon>Coriobacteriia</taxon>
        <taxon>Coriobacteriales</taxon>
        <taxon>Atopobiaceae</taxon>
        <taxon>Thermophilibacter</taxon>
    </lineage>
</organism>
<dbReference type="SUPFAM" id="SSF53474">
    <property type="entry name" value="alpha/beta-Hydrolases"/>
    <property type="match status" value="1"/>
</dbReference>
<dbReference type="Gene3D" id="3.40.50.1820">
    <property type="entry name" value="alpha/beta hydrolase"/>
    <property type="match status" value="1"/>
</dbReference>
<accession>A0ABT7V396</accession>